<keyword evidence="5" id="KW-0408">Iron</keyword>
<feature type="domain" description="4Fe4S-binding SPASM" evidence="8">
    <location>
        <begin position="338"/>
        <end position="402"/>
    </location>
</feature>
<dbReference type="GO" id="GO:0051539">
    <property type="term" value="F:4 iron, 4 sulfur cluster binding"/>
    <property type="evidence" value="ECO:0007669"/>
    <property type="project" value="UniProtKB-KW"/>
</dbReference>
<dbReference type="Gene3D" id="3.20.20.70">
    <property type="entry name" value="Aldolase class I"/>
    <property type="match status" value="1"/>
</dbReference>
<reference evidence="9 10" key="1">
    <citation type="submission" date="2017-09" db="EMBL/GenBank/DDBJ databases">
        <title>Bacterial strain isolated from the female urinary microbiota.</title>
        <authorList>
            <person name="Thomas-White K."/>
            <person name="Kumar N."/>
            <person name="Forster S."/>
            <person name="Putonti C."/>
            <person name="Lawley T."/>
            <person name="Wolfe A.J."/>
        </authorList>
    </citation>
    <scope>NUCLEOTIDE SEQUENCE [LARGE SCALE GENOMIC DNA]</scope>
    <source>
        <strain evidence="9 10">UMB0115</strain>
    </source>
</reference>
<dbReference type="NCBIfam" id="TIGR04085">
    <property type="entry name" value="rSAM_more_4Fe4S"/>
    <property type="match status" value="1"/>
</dbReference>
<evidence type="ECO:0000313" key="10">
    <source>
        <dbReference type="Proteomes" id="UP000235723"/>
    </source>
</evidence>
<dbReference type="GO" id="GO:0046872">
    <property type="term" value="F:metal ion binding"/>
    <property type="evidence" value="ECO:0007669"/>
    <property type="project" value="UniProtKB-KW"/>
</dbReference>
<evidence type="ECO:0000256" key="1">
    <source>
        <dbReference type="ARBA" id="ARBA00001966"/>
    </source>
</evidence>
<evidence type="ECO:0000259" key="7">
    <source>
        <dbReference type="Pfam" id="PF04055"/>
    </source>
</evidence>
<protein>
    <recommendedName>
        <fullName evidence="11">Radical SAM core domain-containing protein</fullName>
    </recommendedName>
</protein>
<evidence type="ECO:0000256" key="5">
    <source>
        <dbReference type="ARBA" id="ARBA00023004"/>
    </source>
</evidence>
<keyword evidence="4" id="KW-0479">Metal-binding</keyword>
<dbReference type="InterPro" id="IPR000385">
    <property type="entry name" value="MoaA_NifB_PqqE_Fe-S-bd_CS"/>
</dbReference>
<comment type="caution">
    <text evidence="9">The sequence shown here is derived from an EMBL/GenBank/DDBJ whole genome shotgun (WGS) entry which is preliminary data.</text>
</comment>
<proteinExistence type="predicted"/>
<keyword evidence="2" id="KW-0004">4Fe-4S</keyword>
<dbReference type="InterPro" id="IPR023885">
    <property type="entry name" value="4Fe4S-binding_SPASM_dom"/>
</dbReference>
<evidence type="ECO:0000256" key="6">
    <source>
        <dbReference type="ARBA" id="ARBA00023014"/>
    </source>
</evidence>
<keyword evidence="6" id="KW-0411">Iron-sulfur</keyword>
<comment type="cofactor">
    <cofactor evidence="1">
        <name>[4Fe-4S] cluster</name>
        <dbReference type="ChEBI" id="CHEBI:49883"/>
    </cofactor>
</comment>
<evidence type="ECO:0000313" key="9">
    <source>
        <dbReference type="EMBL" id="PMC60276.1"/>
    </source>
</evidence>
<dbReference type="InterPro" id="IPR007197">
    <property type="entry name" value="rSAM"/>
</dbReference>
<dbReference type="SFLD" id="SFLDS00029">
    <property type="entry name" value="Radical_SAM"/>
    <property type="match status" value="1"/>
</dbReference>
<organism evidence="9 10">
    <name type="scientific">Finegoldia magna</name>
    <name type="common">Peptostreptococcus magnus</name>
    <dbReference type="NCBI Taxonomy" id="1260"/>
    <lineage>
        <taxon>Bacteria</taxon>
        <taxon>Bacillati</taxon>
        <taxon>Bacillota</taxon>
        <taxon>Tissierellia</taxon>
        <taxon>Tissierellales</taxon>
        <taxon>Peptoniphilaceae</taxon>
        <taxon>Finegoldia</taxon>
    </lineage>
</organism>
<gene>
    <name evidence="9" type="ORF">CJ208_04155</name>
</gene>
<dbReference type="Pfam" id="PF13186">
    <property type="entry name" value="SPASM"/>
    <property type="match status" value="1"/>
</dbReference>
<dbReference type="GO" id="GO:0016491">
    <property type="term" value="F:oxidoreductase activity"/>
    <property type="evidence" value="ECO:0007669"/>
    <property type="project" value="InterPro"/>
</dbReference>
<dbReference type="InterPro" id="IPR058240">
    <property type="entry name" value="rSAM_sf"/>
</dbReference>
<evidence type="ECO:0000256" key="3">
    <source>
        <dbReference type="ARBA" id="ARBA00022691"/>
    </source>
</evidence>
<name>A0A2N6STB0_FINMA</name>
<sequence>MIIDFLLEWDYKMKTHIIQNKNGEFILFLPNTCRFFKISKSVKNIVLDIEKGINRKIIVDKHNIDFEKYEKIFELINQEIIEVPRNIDKVKQISKLALHIVNGCNLNCIYCYANGGTYNSTNSVISNKTLKQTIDTFYNRFDCIECIQFFGGEPTLNLGAIEFVCEYVKRLYESNRIGKIPNYTITTNGTCATDYFIDLINKYNIDVTVSLDGNKDITNETRLNRQGYKTADVIENNIVKLRNKTNQPIAAEVTFTQWHINKGISVQDTVDYLYDKFNFKAIHVVPVSAKEHASYRLKNRETFFDAVSSSFKNKKVKYMLVNQILDSLFNKKISNKICGAGATVFSVSAKGDIYPCFMLNDCEEYKLGNVYSLTDEFWDIQKGPMSKYYKYDRFKYAKCNECFNRTICHGCMGINHYTTGNIFESAEEECEFMRKLTEEVIISVLES</sequence>
<evidence type="ECO:0000259" key="8">
    <source>
        <dbReference type="Pfam" id="PF13186"/>
    </source>
</evidence>
<dbReference type="CDD" id="cd01335">
    <property type="entry name" value="Radical_SAM"/>
    <property type="match status" value="1"/>
</dbReference>
<dbReference type="InterPro" id="IPR013785">
    <property type="entry name" value="Aldolase_TIM"/>
</dbReference>
<dbReference type="InterPro" id="IPR023867">
    <property type="entry name" value="Sulphatase_maturase_rSAM"/>
</dbReference>
<dbReference type="PROSITE" id="PS01305">
    <property type="entry name" value="MOAA_NIFB_PQQE"/>
    <property type="match status" value="1"/>
</dbReference>
<dbReference type="Proteomes" id="UP000235723">
    <property type="component" value="Unassembled WGS sequence"/>
</dbReference>
<dbReference type="SFLD" id="SFLDG01386">
    <property type="entry name" value="main_SPASM_domain-containing"/>
    <property type="match status" value="1"/>
</dbReference>
<evidence type="ECO:0000256" key="2">
    <source>
        <dbReference type="ARBA" id="ARBA00022485"/>
    </source>
</evidence>
<dbReference type="SUPFAM" id="SSF102114">
    <property type="entry name" value="Radical SAM enzymes"/>
    <property type="match status" value="1"/>
</dbReference>
<dbReference type="PANTHER" id="PTHR43273:SF8">
    <property type="entry name" value="RADICAL SAM DOMAIN PROTEIN"/>
    <property type="match status" value="1"/>
</dbReference>
<accession>A0A2N6STB0</accession>
<evidence type="ECO:0000256" key="4">
    <source>
        <dbReference type="ARBA" id="ARBA00022723"/>
    </source>
</evidence>
<dbReference type="SFLD" id="SFLDG01067">
    <property type="entry name" value="SPASM/twitch_domain_containing"/>
    <property type="match status" value="1"/>
</dbReference>
<feature type="domain" description="Radical SAM core" evidence="7">
    <location>
        <begin position="100"/>
        <end position="235"/>
    </location>
</feature>
<keyword evidence="3" id="KW-0949">S-adenosyl-L-methionine</keyword>
<dbReference type="PANTHER" id="PTHR43273">
    <property type="entry name" value="ANAEROBIC SULFATASE-MATURATING ENZYME HOMOLOG ASLB-RELATED"/>
    <property type="match status" value="1"/>
</dbReference>
<dbReference type="SFLD" id="SFLDG01384">
    <property type="entry name" value="thioether_bond_formation_requi"/>
    <property type="match status" value="1"/>
</dbReference>
<dbReference type="EMBL" id="PNHD01000004">
    <property type="protein sequence ID" value="PMC60276.1"/>
    <property type="molecule type" value="Genomic_DNA"/>
</dbReference>
<dbReference type="AlphaFoldDB" id="A0A2N6STB0"/>
<dbReference type="Pfam" id="PF04055">
    <property type="entry name" value="Radical_SAM"/>
    <property type="match status" value="1"/>
</dbReference>
<evidence type="ECO:0008006" key="11">
    <source>
        <dbReference type="Google" id="ProtNLM"/>
    </source>
</evidence>